<feature type="region of interest" description="Disordered" evidence="6">
    <location>
        <begin position="376"/>
        <end position="409"/>
    </location>
</feature>
<feature type="region of interest" description="Disordered" evidence="6">
    <location>
        <begin position="218"/>
        <end position="354"/>
    </location>
</feature>
<evidence type="ECO:0000256" key="4">
    <source>
        <dbReference type="ARBA" id="ARBA00022833"/>
    </source>
</evidence>
<feature type="compositionally biased region" description="Polar residues" evidence="6">
    <location>
        <begin position="303"/>
        <end position="319"/>
    </location>
</feature>
<gene>
    <name evidence="8" type="ORF">PACLA_8A022173</name>
</gene>
<evidence type="ECO:0000256" key="5">
    <source>
        <dbReference type="ARBA" id="ARBA00071600"/>
    </source>
</evidence>
<dbReference type="PANTHER" id="PTHR46156:SF1">
    <property type="entry name" value="ZINC FINGER CCCH DOMAIN-CONTAINING PROTEIN 3"/>
    <property type="match status" value="1"/>
</dbReference>
<dbReference type="PANTHER" id="PTHR46156">
    <property type="entry name" value="CCCH ZINGC FINGER"/>
    <property type="match status" value="1"/>
</dbReference>
<protein>
    <recommendedName>
        <fullName evidence="5">Zinc finger CCCH domain-containing protein 3</fullName>
    </recommendedName>
</protein>
<evidence type="ECO:0000256" key="2">
    <source>
        <dbReference type="ARBA" id="ARBA00022737"/>
    </source>
</evidence>
<feature type="region of interest" description="Disordered" evidence="6">
    <location>
        <begin position="27"/>
        <end position="50"/>
    </location>
</feature>
<keyword evidence="9" id="KW-1185">Reference proteome</keyword>
<feature type="compositionally biased region" description="Basic and acidic residues" evidence="6">
    <location>
        <begin position="27"/>
        <end position="37"/>
    </location>
</feature>
<feature type="compositionally biased region" description="Polar residues" evidence="6">
    <location>
        <begin position="234"/>
        <end position="254"/>
    </location>
</feature>
<feature type="region of interest" description="Disordered" evidence="6">
    <location>
        <begin position="158"/>
        <end position="182"/>
    </location>
</feature>
<dbReference type="Proteomes" id="UP001152795">
    <property type="component" value="Unassembled WGS sequence"/>
</dbReference>
<evidence type="ECO:0000313" key="9">
    <source>
        <dbReference type="Proteomes" id="UP001152795"/>
    </source>
</evidence>
<evidence type="ECO:0000256" key="3">
    <source>
        <dbReference type="ARBA" id="ARBA00022771"/>
    </source>
</evidence>
<dbReference type="GO" id="GO:0005634">
    <property type="term" value="C:nucleus"/>
    <property type="evidence" value="ECO:0007669"/>
    <property type="project" value="TreeGrafter"/>
</dbReference>
<evidence type="ECO:0000259" key="7">
    <source>
        <dbReference type="PROSITE" id="PS50103"/>
    </source>
</evidence>
<accession>A0A7D9EIL7</accession>
<name>A0A7D9EIL7_PARCT</name>
<keyword evidence="4" id="KW-0862">Zinc</keyword>
<dbReference type="OrthoDB" id="3247158at2759"/>
<evidence type="ECO:0000313" key="8">
    <source>
        <dbReference type="EMBL" id="CAB4008042.1"/>
    </source>
</evidence>
<dbReference type="SMART" id="SM00356">
    <property type="entry name" value="ZnF_C3H1"/>
    <property type="match status" value="3"/>
</dbReference>
<feature type="compositionally biased region" description="Polar residues" evidence="6">
    <location>
        <begin position="164"/>
        <end position="182"/>
    </location>
</feature>
<feature type="compositionally biased region" description="Polar residues" evidence="6">
    <location>
        <begin position="330"/>
        <end position="354"/>
    </location>
</feature>
<dbReference type="PROSITE" id="PS50103">
    <property type="entry name" value="ZF_C3H1"/>
    <property type="match status" value="2"/>
</dbReference>
<keyword evidence="2" id="KW-0677">Repeat</keyword>
<evidence type="ECO:0000256" key="6">
    <source>
        <dbReference type="SAM" id="MobiDB-lite"/>
    </source>
</evidence>
<keyword evidence="1" id="KW-0479">Metal-binding</keyword>
<comment type="caution">
    <text evidence="8">The sequence shown here is derived from an EMBL/GenBank/DDBJ whole genome shotgun (WGS) entry which is preliminary data.</text>
</comment>
<dbReference type="InterPro" id="IPR000571">
    <property type="entry name" value="Znf_CCCH"/>
</dbReference>
<dbReference type="FunFam" id="4.10.1000.10:FF:000008">
    <property type="entry name" value="zinc finger CCCH domain-containing protein 3"/>
    <property type="match status" value="1"/>
</dbReference>
<dbReference type="EMBL" id="CACRXK020006003">
    <property type="protein sequence ID" value="CAB4008042.1"/>
    <property type="molecule type" value="Genomic_DNA"/>
</dbReference>
<proteinExistence type="predicted"/>
<keyword evidence="3" id="KW-0863">Zinc-finger</keyword>
<dbReference type="Gene3D" id="4.10.1000.10">
    <property type="entry name" value="Zinc finger, CCCH-type"/>
    <property type="match status" value="1"/>
</dbReference>
<evidence type="ECO:0000256" key="1">
    <source>
        <dbReference type="ARBA" id="ARBA00022723"/>
    </source>
</evidence>
<organism evidence="8 9">
    <name type="scientific">Paramuricea clavata</name>
    <name type="common">Red gorgonian</name>
    <name type="synonym">Violescent sea-whip</name>
    <dbReference type="NCBI Taxonomy" id="317549"/>
    <lineage>
        <taxon>Eukaryota</taxon>
        <taxon>Metazoa</taxon>
        <taxon>Cnidaria</taxon>
        <taxon>Anthozoa</taxon>
        <taxon>Octocorallia</taxon>
        <taxon>Malacalcyonacea</taxon>
        <taxon>Plexauridae</taxon>
        <taxon>Paramuricea</taxon>
    </lineage>
</organism>
<sequence>MISKMADSGAENLRKQIAFLSNLIDSHKNDKQNDKPVVKNIIPNSKQNKTWTRWKSESALNKSNLNQNKQPSQRGHGHEIVKSQLSRTVHNVEGNSNVQQSTNQQKSNPSMKYKLHTRKLTSTKSASAIDGHASKTTVLTKTPLTSSSSVTKTPFKMVARAPSSRHSITKQSSGTLRQPKGNLTWTKNEKKSTQIENLKSTEENKMVSSNTKTLTKNPLLNSFKSGKPFRKTKSLSTIINRPSSSSHLNTTPSTLDRRTVVSLKSAKPLTKATSLHPLRSSDSNKTSTSDQRTVALPKASKPLTKTMSFHSNSISTSTTLDRRAEYLPKSQKTASNVVNNSNISTAKSTTGTSLNRGVVHLPRSHILTNSKVLNNTSNSHVQSTTSLDRRTTTLPKSHRTPLKVSTETTKSNVPNATITKGAKLKWRRKSASQLRNDSVSKNPRSKNLFGKELQTRIALKAKWRKAKTSSTTLRKAVSSAGHSRISVNRIPKNAKSKGVFHSPYTKNILQSRTIPRRSRLKWSKSLSQSNLNMKSDQPAVRSKAKFAHNSRFCLKRRKSIEGKVSGVNTDYLGSSPVKTGAKVTSQNKGFVARRMKYIARGSQTQNRSFTSKHSLKTNVRPQLKRKIKIGGSVYLISSHGKSLKKTIPSKDYTTMFSSSPRRHSLHVYRRPSVGSSTNTVSVNRIFKRQNSVDKNKTRKANKILKRTLQNVQAVMRKVKKQKSKSEEYCMFYNKFGKCTKHTQGKCPYIHDPTKIAVCTRFLRGKCQQMDGTCPFSHKIDKEKMPICQYFLKGKCNRDDCPYSHVNVGRQAVVCEDFLKGYCALGIKVYYTIRPICLIAEHNY</sequence>
<reference evidence="8" key="1">
    <citation type="submission" date="2020-04" db="EMBL/GenBank/DDBJ databases">
        <authorList>
            <person name="Alioto T."/>
            <person name="Alioto T."/>
            <person name="Gomez Garrido J."/>
        </authorList>
    </citation>
    <scope>NUCLEOTIDE SEQUENCE</scope>
    <source>
        <strain evidence="8">A484AB</strain>
    </source>
</reference>
<feature type="domain" description="C3H1-type" evidence="7">
    <location>
        <begin position="781"/>
        <end position="807"/>
    </location>
</feature>
<dbReference type="GO" id="GO:0008270">
    <property type="term" value="F:zinc ion binding"/>
    <property type="evidence" value="ECO:0007669"/>
    <property type="project" value="UniProtKB-KW"/>
</dbReference>
<dbReference type="AlphaFoldDB" id="A0A7D9EIL7"/>
<feature type="compositionally biased region" description="Polar residues" evidence="6">
    <location>
        <begin position="280"/>
        <end position="292"/>
    </location>
</feature>
<feature type="domain" description="C3H1-type" evidence="7">
    <location>
        <begin position="723"/>
        <end position="753"/>
    </location>
</feature>